<name>A0A1I5ZGD4_9BACI</name>
<dbReference type="InterPro" id="IPR000182">
    <property type="entry name" value="GNAT_dom"/>
</dbReference>
<dbReference type="AlphaFoldDB" id="A0A1I5ZGD4"/>
<dbReference type="CDD" id="cd04301">
    <property type="entry name" value="NAT_SF"/>
    <property type="match status" value="1"/>
</dbReference>
<dbReference type="GO" id="GO:0016747">
    <property type="term" value="F:acyltransferase activity, transferring groups other than amino-acyl groups"/>
    <property type="evidence" value="ECO:0007669"/>
    <property type="project" value="InterPro"/>
</dbReference>
<protein>
    <submittedName>
        <fullName evidence="2">ElaA protein</fullName>
    </submittedName>
</protein>
<dbReference type="Gene3D" id="3.40.630.30">
    <property type="match status" value="1"/>
</dbReference>
<dbReference type="Pfam" id="PF13673">
    <property type="entry name" value="Acetyltransf_10"/>
    <property type="match status" value="1"/>
</dbReference>
<dbReference type="EMBL" id="FOXU01000005">
    <property type="protein sequence ID" value="SFQ55511.1"/>
    <property type="molecule type" value="Genomic_DNA"/>
</dbReference>
<evidence type="ECO:0000259" key="1">
    <source>
        <dbReference type="PROSITE" id="PS51186"/>
    </source>
</evidence>
<feature type="domain" description="N-acetyltransferase" evidence="1">
    <location>
        <begin position="5"/>
        <end position="144"/>
    </location>
</feature>
<dbReference type="SUPFAM" id="SSF55729">
    <property type="entry name" value="Acyl-CoA N-acyltransferases (Nat)"/>
    <property type="match status" value="1"/>
</dbReference>
<gene>
    <name evidence="2" type="ORF">SAMN05421670_2666</name>
</gene>
<evidence type="ECO:0000313" key="2">
    <source>
        <dbReference type="EMBL" id="SFQ55511.1"/>
    </source>
</evidence>
<accession>A0A1I5ZGD4</accession>
<dbReference type="Proteomes" id="UP000198734">
    <property type="component" value="Unassembled WGS sequence"/>
</dbReference>
<reference evidence="3" key="1">
    <citation type="submission" date="2016-10" db="EMBL/GenBank/DDBJ databases">
        <authorList>
            <person name="Varghese N."/>
            <person name="Submissions S."/>
        </authorList>
    </citation>
    <scope>NUCLEOTIDE SEQUENCE [LARGE SCALE GENOMIC DNA]</scope>
    <source>
        <strain evidence="3">DSM 11706</strain>
    </source>
</reference>
<proteinExistence type="predicted"/>
<dbReference type="RefSeq" id="WP_093537380.1">
    <property type="nucleotide sequence ID" value="NZ_FOXU01000005.1"/>
</dbReference>
<evidence type="ECO:0000313" key="3">
    <source>
        <dbReference type="Proteomes" id="UP000198734"/>
    </source>
</evidence>
<dbReference type="OrthoDB" id="9796171at2"/>
<sequence>MWNYMAFEEMSALELQRIYKVRVAVFVVEQNCPYPEVDDVDLISTHIFKEENNELSAYMRVFPKEDMIHIGRVLVDREHRKSGLGRELVARGMEYIETIYPGMAIYAQAQAHLEDFYKSFGFETVSEVYLEDNIPHIDMVMPAGEMN</sequence>
<dbReference type="InterPro" id="IPR016181">
    <property type="entry name" value="Acyl_CoA_acyltransferase"/>
</dbReference>
<dbReference type="PROSITE" id="PS51186">
    <property type="entry name" value="GNAT"/>
    <property type="match status" value="1"/>
</dbReference>
<keyword evidence="3" id="KW-1185">Reference proteome</keyword>
<dbReference type="STRING" id="126156.SAMN05421670_2666"/>
<organism evidence="2 3">
    <name type="scientific">Psychrobacillus psychrotolerans</name>
    <dbReference type="NCBI Taxonomy" id="126156"/>
    <lineage>
        <taxon>Bacteria</taxon>
        <taxon>Bacillati</taxon>
        <taxon>Bacillota</taxon>
        <taxon>Bacilli</taxon>
        <taxon>Bacillales</taxon>
        <taxon>Bacillaceae</taxon>
        <taxon>Psychrobacillus</taxon>
    </lineage>
</organism>